<organism evidence="3 4">
    <name type="scientific">Centipeda periodontii DSM 2778</name>
    <dbReference type="NCBI Taxonomy" id="888060"/>
    <lineage>
        <taxon>Bacteria</taxon>
        <taxon>Bacillati</taxon>
        <taxon>Bacillota</taxon>
        <taxon>Negativicutes</taxon>
        <taxon>Selenomonadales</taxon>
        <taxon>Selenomonadaceae</taxon>
        <taxon>Centipeda</taxon>
    </lineage>
</organism>
<dbReference type="AlphaFoldDB" id="F5RJZ2"/>
<dbReference type="GO" id="GO:0004222">
    <property type="term" value="F:metalloendopeptidase activity"/>
    <property type="evidence" value="ECO:0007669"/>
    <property type="project" value="TreeGrafter"/>
</dbReference>
<dbReference type="EMBL" id="AFHQ01000021">
    <property type="protein sequence ID" value="EGK61307.1"/>
    <property type="molecule type" value="Genomic_DNA"/>
</dbReference>
<reference evidence="3 4" key="1">
    <citation type="submission" date="2011-04" db="EMBL/GenBank/DDBJ databases">
        <authorList>
            <person name="Muzny D."/>
            <person name="Qin X."/>
            <person name="Deng J."/>
            <person name="Jiang H."/>
            <person name="Liu Y."/>
            <person name="Qu J."/>
            <person name="Song X.-Z."/>
            <person name="Zhang L."/>
            <person name="Thornton R."/>
            <person name="Coyle M."/>
            <person name="Francisco L."/>
            <person name="Jackson L."/>
            <person name="Javaid M."/>
            <person name="Korchina V."/>
            <person name="Kovar C."/>
            <person name="Mata R."/>
            <person name="Mathew T."/>
            <person name="Ngo R."/>
            <person name="Nguyen L."/>
            <person name="Nguyen N."/>
            <person name="Okwuonu G."/>
            <person name="Ongeri F."/>
            <person name="Pham C."/>
            <person name="Simmons D."/>
            <person name="Wilczek-Boney K."/>
            <person name="Hale W."/>
            <person name="Jakkamsetti A."/>
            <person name="Pham P."/>
            <person name="Ruth R."/>
            <person name="San Lucas F."/>
            <person name="Warren J."/>
            <person name="Zhang J."/>
            <person name="Zhao Z."/>
            <person name="Zhou C."/>
            <person name="Zhu D."/>
            <person name="Lee S."/>
            <person name="Bess C."/>
            <person name="Blankenburg K."/>
            <person name="Forbes L."/>
            <person name="Fu Q."/>
            <person name="Gubbala S."/>
            <person name="Hirani K."/>
            <person name="Jayaseelan J.C."/>
            <person name="Lara F."/>
            <person name="Munidasa M."/>
            <person name="Palculict T."/>
            <person name="Patil S."/>
            <person name="Pu L.-L."/>
            <person name="Saada N."/>
            <person name="Tang L."/>
            <person name="Weissenberger G."/>
            <person name="Zhu Y."/>
            <person name="Hemphill L."/>
            <person name="Shang Y."/>
            <person name="Youmans B."/>
            <person name="Ayvaz T."/>
            <person name="Ross M."/>
            <person name="Santibanez J."/>
            <person name="Aqrawi P."/>
            <person name="Gross S."/>
            <person name="Joshi V."/>
            <person name="Fowler G."/>
            <person name="Nazareth L."/>
            <person name="Reid J."/>
            <person name="Worley K."/>
            <person name="Petrosino J."/>
            <person name="Highlander S."/>
            <person name="Gibbs R."/>
        </authorList>
    </citation>
    <scope>NUCLEOTIDE SEQUENCE [LARGE SCALE GENOMIC DNA]</scope>
    <source>
        <strain evidence="3 4">DSM 2778</strain>
    </source>
</reference>
<keyword evidence="3" id="KW-0378">Hydrolase</keyword>
<accession>F5RJZ2</accession>
<dbReference type="Pfam" id="PF01551">
    <property type="entry name" value="Peptidase_M23"/>
    <property type="match status" value="1"/>
</dbReference>
<proteinExistence type="predicted"/>
<dbReference type="HOGENOM" id="CLU_029425_2_4_9"/>
<gene>
    <name evidence="3" type="ORF">HMPREF9081_0577</name>
</gene>
<feature type="domain" description="M23ase beta-sheet core" evidence="2">
    <location>
        <begin position="230"/>
        <end position="324"/>
    </location>
</feature>
<dbReference type="MEROPS" id="M23.009"/>
<dbReference type="InterPro" id="IPR016047">
    <property type="entry name" value="M23ase_b-sheet_dom"/>
</dbReference>
<protein>
    <submittedName>
        <fullName evidence="3">M23B family peptidase</fullName>
        <ecNumber evidence="3">3.4.24.-</ecNumber>
    </submittedName>
</protein>
<dbReference type="SUPFAM" id="SSF51261">
    <property type="entry name" value="Duplicated hybrid motif"/>
    <property type="match status" value="1"/>
</dbReference>
<dbReference type="Proteomes" id="UP000004067">
    <property type="component" value="Unassembled WGS sequence"/>
</dbReference>
<dbReference type="CDD" id="cd12797">
    <property type="entry name" value="M23_peptidase"/>
    <property type="match status" value="1"/>
</dbReference>
<dbReference type="eggNOG" id="COG0739">
    <property type="taxonomic scope" value="Bacteria"/>
</dbReference>
<dbReference type="Gene3D" id="2.70.70.10">
    <property type="entry name" value="Glucose Permease (Domain IIA)"/>
    <property type="match status" value="1"/>
</dbReference>
<evidence type="ECO:0000313" key="3">
    <source>
        <dbReference type="EMBL" id="EGK61307.1"/>
    </source>
</evidence>
<dbReference type="PANTHER" id="PTHR21666:SF270">
    <property type="entry name" value="MUREIN HYDROLASE ACTIVATOR ENVC"/>
    <property type="match status" value="1"/>
</dbReference>
<dbReference type="EC" id="3.4.24.-" evidence="3"/>
<keyword evidence="1" id="KW-0812">Transmembrane</keyword>
<sequence>MRNEGFARSTHSITNPKNCVHHQENTLNEEKRYKIQIIDNEEDVTRTVRLSLRSARLLAVGAVAAAVLFTAASVLSVYTLRNNYVHESEAAQLREANRIQQEQILQVSKKASALQQDLERLRRSEDGLRAIVGAPPAALDEDVQTGMEAPTGGAPHELTTAELSEALEMIEERLTARRTSLDLLAETMRRDFPGAASYASDDAPHTTPSIWPTAGYVSSPYGLRFGGSEFHQGIDIAAEMGTPIVATADGVVTAAGWNGGYGNMVDVDHGSGIVTRYGHASAVAVSVGQQVRRGQVIAYVGSTGRSTGPHLHYEVRVGGQPVNPAAYL</sequence>
<keyword evidence="4" id="KW-1185">Reference proteome</keyword>
<dbReference type="InterPro" id="IPR050570">
    <property type="entry name" value="Cell_wall_metabolism_enzyme"/>
</dbReference>
<keyword evidence="1" id="KW-0472">Membrane</keyword>
<comment type="caution">
    <text evidence="3">The sequence shown here is derived from an EMBL/GenBank/DDBJ whole genome shotgun (WGS) entry which is preliminary data.</text>
</comment>
<evidence type="ECO:0000256" key="1">
    <source>
        <dbReference type="SAM" id="Phobius"/>
    </source>
</evidence>
<dbReference type="PANTHER" id="PTHR21666">
    <property type="entry name" value="PEPTIDASE-RELATED"/>
    <property type="match status" value="1"/>
</dbReference>
<dbReference type="FunFam" id="2.70.70.10:FF:000006">
    <property type="entry name" value="M23 family peptidase"/>
    <property type="match status" value="1"/>
</dbReference>
<name>F5RJZ2_9FIRM</name>
<evidence type="ECO:0000313" key="4">
    <source>
        <dbReference type="Proteomes" id="UP000004067"/>
    </source>
</evidence>
<evidence type="ECO:0000259" key="2">
    <source>
        <dbReference type="Pfam" id="PF01551"/>
    </source>
</evidence>
<dbReference type="STRING" id="888060.HMPREF9081_0577"/>
<dbReference type="InterPro" id="IPR011055">
    <property type="entry name" value="Dup_hybrid_motif"/>
</dbReference>
<keyword evidence="1" id="KW-1133">Transmembrane helix</keyword>
<feature type="transmembrane region" description="Helical" evidence="1">
    <location>
        <begin position="57"/>
        <end position="78"/>
    </location>
</feature>